<dbReference type="GO" id="GO:0006465">
    <property type="term" value="P:signal peptide processing"/>
    <property type="evidence" value="ECO:0007669"/>
    <property type="project" value="UniProtKB-UniRule"/>
</dbReference>
<dbReference type="Proteomes" id="UP000823990">
    <property type="component" value="Unassembled WGS sequence"/>
</dbReference>
<dbReference type="NCBIfam" id="TIGR02228">
    <property type="entry name" value="sigpep_I_arch"/>
    <property type="match status" value="1"/>
</dbReference>
<gene>
    <name evidence="4" type="ORF">H9892_05225</name>
</gene>
<feature type="transmembrane region" description="Helical" evidence="3">
    <location>
        <begin position="157"/>
        <end position="176"/>
    </location>
</feature>
<feature type="compositionally biased region" description="Low complexity" evidence="2">
    <location>
        <begin position="224"/>
        <end position="237"/>
    </location>
</feature>
<keyword evidence="3" id="KW-0812">Transmembrane</keyword>
<name>A0A9D1Q0K5_9FIRM</name>
<accession>A0A9D1Q0K5</accession>
<reference evidence="4" key="1">
    <citation type="journal article" date="2021" name="PeerJ">
        <title>Extensive microbial diversity within the chicken gut microbiome revealed by metagenomics and culture.</title>
        <authorList>
            <person name="Gilroy R."/>
            <person name="Ravi A."/>
            <person name="Getino M."/>
            <person name="Pursley I."/>
            <person name="Horton D.L."/>
            <person name="Alikhan N.F."/>
            <person name="Baker D."/>
            <person name="Gharbi K."/>
            <person name="Hall N."/>
            <person name="Watson M."/>
            <person name="Adriaenssens E.M."/>
            <person name="Foster-Nyarko E."/>
            <person name="Jarju S."/>
            <person name="Secka A."/>
            <person name="Antonio M."/>
            <person name="Oren A."/>
            <person name="Chaudhuri R.R."/>
            <person name="La Ragione R."/>
            <person name="Hildebrand F."/>
            <person name="Pallen M.J."/>
        </authorList>
    </citation>
    <scope>NUCLEOTIDE SEQUENCE</scope>
    <source>
        <strain evidence="4">12435</strain>
    </source>
</reference>
<evidence type="ECO:0000256" key="2">
    <source>
        <dbReference type="SAM" id="MobiDB-lite"/>
    </source>
</evidence>
<evidence type="ECO:0000313" key="5">
    <source>
        <dbReference type="Proteomes" id="UP000823990"/>
    </source>
</evidence>
<dbReference type="EC" id="3.4.21.89" evidence="1"/>
<dbReference type="GO" id="GO:0004252">
    <property type="term" value="F:serine-type endopeptidase activity"/>
    <property type="evidence" value="ECO:0007669"/>
    <property type="project" value="UniProtKB-UniRule"/>
</dbReference>
<dbReference type="EMBL" id="DXHS01000080">
    <property type="protein sequence ID" value="HIW02723.1"/>
    <property type="molecule type" value="Genomic_DNA"/>
</dbReference>
<proteinExistence type="predicted"/>
<sequence>MRSKGDIAALVILIVLAVILIPILAINLTLIIKGSVNEDVPPSVFGIAPMAVTTGSMDGDREDSFAEGSLIFVRILDDEGRQELKEGDIVTFRTNGTFVTHRIVDVTTSDGKTVSVTTQGDANNVGDGATPIENVVGVCTGSIGGLGAFSIFMQTPVGIVVVIGVPVAAYIVYDIVRVTLARKKAKACDTSPDETDKDEEIRRLRALLEEKNGAAASPSEAEDVAAVPAAEDVSPAETTDVPAQTEDPSEESGEK</sequence>
<evidence type="ECO:0000256" key="3">
    <source>
        <dbReference type="SAM" id="Phobius"/>
    </source>
</evidence>
<feature type="transmembrane region" description="Helical" evidence="3">
    <location>
        <begin position="7"/>
        <end position="32"/>
    </location>
</feature>
<dbReference type="AlphaFoldDB" id="A0A9D1Q0K5"/>
<dbReference type="GO" id="GO:0009003">
    <property type="term" value="F:signal peptidase activity"/>
    <property type="evidence" value="ECO:0007669"/>
    <property type="project" value="UniProtKB-EC"/>
</dbReference>
<protein>
    <recommendedName>
        <fullName evidence="1">Signal peptidase I</fullName>
        <ecNumber evidence="1">3.4.21.89</ecNumber>
    </recommendedName>
</protein>
<dbReference type="InterPro" id="IPR001733">
    <property type="entry name" value="Peptidase_S26B"/>
</dbReference>
<keyword evidence="4" id="KW-0378">Hydrolase</keyword>
<feature type="region of interest" description="Disordered" evidence="2">
    <location>
        <begin position="209"/>
        <end position="255"/>
    </location>
</feature>
<dbReference type="GO" id="GO:0016020">
    <property type="term" value="C:membrane"/>
    <property type="evidence" value="ECO:0007669"/>
    <property type="project" value="UniProtKB-UniRule"/>
</dbReference>
<organism evidence="4 5">
    <name type="scientific">Candidatus Protoclostridium stercorigallinarum</name>
    <dbReference type="NCBI Taxonomy" id="2838741"/>
    <lineage>
        <taxon>Bacteria</taxon>
        <taxon>Bacillati</taxon>
        <taxon>Bacillota</taxon>
        <taxon>Clostridia</taxon>
        <taxon>Candidatus Protoclostridium</taxon>
    </lineage>
</organism>
<reference evidence="4" key="2">
    <citation type="submission" date="2021-04" db="EMBL/GenBank/DDBJ databases">
        <authorList>
            <person name="Gilroy R."/>
        </authorList>
    </citation>
    <scope>NUCLEOTIDE SEQUENCE</scope>
    <source>
        <strain evidence="4">12435</strain>
    </source>
</reference>
<keyword evidence="3" id="KW-0472">Membrane</keyword>
<evidence type="ECO:0000313" key="4">
    <source>
        <dbReference type="EMBL" id="HIW02723.1"/>
    </source>
</evidence>
<evidence type="ECO:0000256" key="1">
    <source>
        <dbReference type="NCBIfam" id="TIGR02228"/>
    </source>
</evidence>
<keyword evidence="3" id="KW-1133">Transmembrane helix</keyword>
<dbReference type="CDD" id="cd06530">
    <property type="entry name" value="S26_SPase_I"/>
    <property type="match status" value="1"/>
</dbReference>
<comment type="caution">
    <text evidence="4">The sequence shown here is derived from an EMBL/GenBank/DDBJ whole genome shotgun (WGS) entry which is preliminary data.</text>
</comment>
<dbReference type="InterPro" id="IPR019533">
    <property type="entry name" value="Peptidase_S26"/>
</dbReference>